<dbReference type="InterPro" id="IPR027417">
    <property type="entry name" value="P-loop_NTPase"/>
</dbReference>
<protein>
    <submittedName>
        <fullName evidence="2">DEAD/DEAH box helicase family protein</fullName>
    </submittedName>
</protein>
<feature type="domain" description="Helicase/UvrB N-terminal" evidence="1">
    <location>
        <begin position="6"/>
        <end position="74"/>
    </location>
</feature>
<dbReference type="Proteomes" id="UP001170954">
    <property type="component" value="Unassembled WGS sequence"/>
</dbReference>
<proteinExistence type="predicted"/>
<reference evidence="2" key="1">
    <citation type="submission" date="2020-06" db="EMBL/GenBank/DDBJ databases">
        <authorList>
            <person name="Dong N."/>
        </authorList>
    </citation>
    <scope>NUCLEOTIDE SEQUENCE</scope>
    <source>
        <strain evidence="2">R1692</strain>
    </source>
</reference>
<keyword evidence="2" id="KW-0067">ATP-binding</keyword>
<evidence type="ECO:0000259" key="1">
    <source>
        <dbReference type="Pfam" id="PF04851"/>
    </source>
</evidence>
<keyword evidence="2" id="KW-0547">Nucleotide-binding</keyword>
<accession>A0ABT7NQ15</accession>
<gene>
    <name evidence="2" type="ORF">HX018_13975</name>
</gene>
<keyword evidence="2" id="KW-0378">Hydrolase</keyword>
<organism evidence="2 3">
    <name type="scientific">Sphingobacterium hotanense</name>
    <dbReference type="NCBI Taxonomy" id="649196"/>
    <lineage>
        <taxon>Bacteria</taxon>
        <taxon>Pseudomonadati</taxon>
        <taxon>Bacteroidota</taxon>
        <taxon>Sphingobacteriia</taxon>
        <taxon>Sphingobacteriales</taxon>
        <taxon>Sphingobacteriaceae</taxon>
        <taxon>Sphingobacterium</taxon>
    </lineage>
</organism>
<evidence type="ECO:0000313" key="3">
    <source>
        <dbReference type="Proteomes" id="UP001170954"/>
    </source>
</evidence>
<dbReference type="InterPro" id="IPR006935">
    <property type="entry name" value="Helicase/UvrB_N"/>
</dbReference>
<keyword evidence="2" id="KW-0347">Helicase</keyword>
<evidence type="ECO:0000313" key="2">
    <source>
        <dbReference type="EMBL" id="MDM1049346.1"/>
    </source>
</evidence>
<dbReference type="EMBL" id="JACAGK010000044">
    <property type="protein sequence ID" value="MDM1049346.1"/>
    <property type="molecule type" value="Genomic_DNA"/>
</dbReference>
<dbReference type="SUPFAM" id="SSF52540">
    <property type="entry name" value="P-loop containing nucleoside triphosphate hydrolases"/>
    <property type="match status" value="1"/>
</dbReference>
<reference evidence="2" key="2">
    <citation type="journal article" date="2022" name="Sci. Total Environ.">
        <title>Prevalence, transmission, and molecular epidemiology of tet(X)-positive bacteria among humans, animals, and environmental niches in China: An epidemiological, and genomic-based study.</title>
        <authorList>
            <person name="Dong N."/>
            <person name="Zeng Y."/>
            <person name="Cai C."/>
            <person name="Sun C."/>
            <person name="Lu J."/>
            <person name="Liu C."/>
            <person name="Zhou H."/>
            <person name="Sun Q."/>
            <person name="Shu L."/>
            <person name="Wang H."/>
            <person name="Wang Y."/>
            <person name="Wang S."/>
            <person name="Wu C."/>
            <person name="Chan E.W."/>
            <person name="Chen G."/>
            <person name="Shen Z."/>
            <person name="Chen S."/>
            <person name="Zhang R."/>
        </authorList>
    </citation>
    <scope>NUCLEOTIDE SEQUENCE</scope>
    <source>
        <strain evidence="2">R1692</strain>
    </source>
</reference>
<dbReference type="RefSeq" id="WP_286651788.1">
    <property type="nucleotide sequence ID" value="NZ_JACAGK010000044.1"/>
</dbReference>
<dbReference type="Gene3D" id="3.40.50.300">
    <property type="entry name" value="P-loop containing nucleotide triphosphate hydrolases"/>
    <property type="match status" value="1"/>
</dbReference>
<dbReference type="GO" id="GO:0004386">
    <property type="term" value="F:helicase activity"/>
    <property type="evidence" value="ECO:0007669"/>
    <property type="project" value="UniProtKB-KW"/>
</dbReference>
<name>A0ABT7NQ15_9SPHI</name>
<keyword evidence="3" id="KW-1185">Reference proteome</keyword>
<sequence>MKVINFKLRPYQEDFVNNLARGLRDHRRVIACAATGSGKTKMFIEVARRSIENGRAVVIISETTKIFDQIINEAGGIEIANGKKHVHIRAASFTSLWRKP</sequence>
<comment type="caution">
    <text evidence="2">The sequence shown here is derived from an EMBL/GenBank/DDBJ whole genome shotgun (WGS) entry which is preliminary data.</text>
</comment>
<dbReference type="Pfam" id="PF04851">
    <property type="entry name" value="ResIII"/>
    <property type="match status" value="1"/>
</dbReference>